<proteinExistence type="predicted"/>
<reference evidence="2 3" key="1">
    <citation type="journal article" date="2012" name="Genome Biol.">
        <title>Genome and low-iron response of an oceanic diatom adapted to chronic iron limitation.</title>
        <authorList>
            <person name="Lommer M."/>
            <person name="Specht M."/>
            <person name="Roy A.S."/>
            <person name="Kraemer L."/>
            <person name="Andreson R."/>
            <person name="Gutowska M.A."/>
            <person name="Wolf J."/>
            <person name="Bergner S.V."/>
            <person name="Schilhabel M.B."/>
            <person name="Klostermeier U.C."/>
            <person name="Beiko R.G."/>
            <person name="Rosenstiel P."/>
            <person name="Hippler M."/>
            <person name="Laroche J."/>
        </authorList>
    </citation>
    <scope>NUCLEOTIDE SEQUENCE [LARGE SCALE GENOMIC DNA]</scope>
    <source>
        <strain evidence="2 3">CCMP1005</strain>
    </source>
</reference>
<evidence type="ECO:0000313" key="2">
    <source>
        <dbReference type="EMBL" id="EJK59833.1"/>
    </source>
</evidence>
<protein>
    <submittedName>
        <fullName evidence="2">Uncharacterized protein</fullName>
    </submittedName>
</protein>
<evidence type="ECO:0000256" key="1">
    <source>
        <dbReference type="SAM" id="MobiDB-lite"/>
    </source>
</evidence>
<gene>
    <name evidence="2" type="ORF">THAOC_19897</name>
</gene>
<feature type="region of interest" description="Disordered" evidence="1">
    <location>
        <begin position="1"/>
        <end position="53"/>
    </location>
</feature>
<accession>K0S1B0</accession>
<name>K0S1B0_THAOC</name>
<feature type="region of interest" description="Disordered" evidence="1">
    <location>
        <begin position="231"/>
        <end position="254"/>
    </location>
</feature>
<evidence type="ECO:0000313" key="3">
    <source>
        <dbReference type="Proteomes" id="UP000266841"/>
    </source>
</evidence>
<comment type="caution">
    <text evidence="2">The sequence shown here is derived from an EMBL/GenBank/DDBJ whole genome shotgun (WGS) entry which is preliminary data.</text>
</comment>
<keyword evidence="3" id="KW-1185">Reference proteome</keyword>
<organism evidence="2 3">
    <name type="scientific">Thalassiosira oceanica</name>
    <name type="common">Marine diatom</name>
    <dbReference type="NCBI Taxonomy" id="159749"/>
    <lineage>
        <taxon>Eukaryota</taxon>
        <taxon>Sar</taxon>
        <taxon>Stramenopiles</taxon>
        <taxon>Ochrophyta</taxon>
        <taxon>Bacillariophyta</taxon>
        <taxon>Coscinodiscophyceae</taxon>
        <taxon>Thalassiosirophycidae</taxon>
        <taxon>Thalassiosirales</taxon>
        <taxon>Thalassiosiraceae</taxon>
        <taxon>Thalassiosira</taxon>
    </lineage>
</organism>
<dbReference type="EMBL" id="AGNL01022216">
    <property type="protein sequence ID" value="EJK59833.1"/>
    <property type="molecule type" value="Genomic_DNA"/>
</dbReference>
<feature type="compositionally biased region" description="Basic and acidic residues" evidence="1">
    <location>
        <begin position="239"/>
        <end position="253"/>
    </location>
</feature>
<dbReference type="AlphaFoldDB" id="K0S1B0"/>
<feature type="compositionally biased region" description="Basic and acidic residues" evidence="1">
    <location>
        <begin position="1"/>
        <end position="25"/>
    </location>
</feature>
<dbReference type="Proteomes" id="UP000266841">
    <property type="component" value="Unassembled WGS sequence"/>
</dbReference>
<sequence length="489" mass="53122">MPRPGTGDEIRKDLARDDDRDEGWLDPRAGVLLPHNGSGPFSSSKRPDPDLSVARICPDPDLFPSSSFVTEGPDPDLFPCGNVPIRTFEMQVSGHLRAAVLLRRSSDSALPSDDMVKVRIGNCTVIIGNLWSTIVGPLMASMDTSRNKGGDASGERCLSRLSVQRCSEKPIALREGDCPPKSCAVSLPSEVCPPISMKRLDKSLNKGGDICGGRQIGPQRSSGGRECEGFMKAPIGGKVDSEKEQGSLEEGHRRPNTSEVLLSNFTDNTSTHLEPDSTSVSVADLSTKLLMHDRNAKNWTQPLVILQDDGSTCDVGCALRGKKSTTPLNAIDQPNKYPRNSCIRLPTRFKGKDAFPQVKKMLENGGPPLTVRQSPSASRSSSERLSNWTLCCPGHRINPGKKDQFDEGKRAILHHRILNFVPIVTGCKKKPGMSWVRSPRIAPGVTLVIPPKNGTVFLSRIFLFFPMGRSSSPSTMPSIPLVPDTTARE</sequence>